<accession>A0A6C0U5Y0</accession>
<gene>
    <name evidence="3" type="ORF">G3T16_05075</name>
</gene>
<feature type="repeat" description="TPR" evidence="1">
    <location>
        <begin position="89"/>
        <end position="122"/>
    </location>
</feature>
<keyword evidence="1" id="KW-0802">TPR repeat</keyword>
<keyword evidence="4" id="KW-1185">Reference proteome</keyword>
<organism evidence="3 4">
    <name type="scientific">Kineobactrum salinum</name>
    <dbReference type="NCBI Taxonomy" id="2708301"/>
    <lineage>
        <taxon>Bacteria</taxon>
        <taxon>Pseudomonadati</taxon>
        <taxon>Pseudomonadota</taxon>
        <taxon>Gammaproteobacteria</taxon>
        <taxon>Cellvibrionales</taxon>
        <taxon>Halieaceae</taxon>
        <taxon>Kineobactrum</taxon>
    </lineage>
</organism>
<name>A0A6C0U5Y0_9GAMM</name>
<dbReference type="KEGG" id="kim:G3T16_05075"/>
<evidence type="ECO:0000256" key="1">
    <source>
        <dbReference type="PROSITE-ProRule" id="PRU00339"/>
    </source>
</evidence>
<feature type="chain" id="PRO_5025513263" description="Tetratricopeptide repeat protein" evidence="2">
    <location>
        <begin position="22"/>
        <end position="440"/>
    </location>
</feature>
<evidence type="ECO:0008006" key="5">
    <source>
        <dbReference type="Google" id="ProtNLM"/>
    </source>
</evidence>
<proteinExistence type="predicted"/>
<dbReference type="EMBL" id="CP048711">
    <property type="protein sequence ID" value="QIB64854.1"/>
    <property type="molecule type" value="Genomic_DNA"/>
</dbReference>
<reference evidence="3 4" key="1">
    <citation type="submission" date="2020-02" db="EMBL/GenBank/DDBJ databases">
        <title>Genome sequencing for Kineobactrum sp. M2.</title>
        <authorList>
            <person name="Park S.-J."/>
        </authorList>
    </citation>
    <scope>NUCLEOTIDE SEQUENCE [LARGE SCALE GENOMIC DNA]</scope>
    <source>
        <strain evidence="3 4">M2</strain>
    </source>
</reference>
<dbReference type="AlphaFoldDB" id="A0A6C0U5Y0"/>
<feature type="signal peptide" evidence="2">
    <location>
        <begin position="1"/>
        <end position="21"/>
    </location>
</feature>
<protein>
    <recommendedName>
        <fullName evidence="5">Tetratricopeptide repeat protein</fullName>
    </recommendedName>
</protein>
<evidence type="ECO:0000313" key="3">
    <source>
        <dbReference type="EMBL" id="QIB64854.1"/>
    </source>
</evidence>
<dbReference type="PROSITE" id="PS50005">
    <property type="entry name" value="TPR"/>
    <property type="match status" value="1"/>
</dbReference>
<evidence type="ECO:0000256" key="2">
    <source>
        <dbReference type="SAM" id="SignalP"/>
    </source>
</evidence>
<keyword evidence="2" id="KW-0732">Signal</keyword>
<dbReference type="InterPro" id="IPR019734">
    <property type="entry name" value="TPR_rpt"/>
</dbReference>
<dbReference type="Proteomes" id="UP000477680">
    <property type="component" value="Chromosome"/>
</dbReference>
<dbReference type="RefSeq" id="WP_163494103.1">
    <property type="nucleotide sequence ID" value="NZ_CP048711.1"/>
</dbReference>
<sequence length="440" mass="49743">MRNLSFVLALMVLMLSLPAIGQRASHPHNSIAPEPPRPTPYGLDIVRISELPGMDIGGDTPLLDPMLVQHRQTVERLQASRGPYAPVLIEPLKELGRAYQRMAQHRSALLIFKRALHLTRVNGGLYSEDQLALMEQLITSQLALGQVAVADASRDYLYRVQRKLYEPGSAAMSEAAMAYGDWKRQAFLDGFGDATFKHLLTIHRVHSRMIDEIAVTDAGDPAQIPHLYERMRAEYLISRYEREQGPVVQLRVSQMNGLNAMPSSSQEELEFHRLKKNNYRTGRRTMEQIVTLLEGEDPVDIQALVEARIAQGDWFAWWGQSALARQCYEQAYALGVKDGSPATDPALLFGEPVELPDEQVFRRGSMTPPANNQARAVVRFDVSELGEARDIKYLELDAEEVDDARLVLYRMLRSVRFRPILREGTVARASAVVREYDFQY</sequence>
<evidence type="ECO:0000313" key="4">
    <source>
        <dbReference type="Proteomes" id="UP000477680"/>
    </source>
</evidence>